<feature type="transmembrane region" description="Helical" evidence="2">
    <location>
        <begin position="12"/>
        <end position="33"/>
    </location>
</feature>
<gene>
    <name evidence="3" type="ORF">EV702DRAFT_1192488</name>
</gene>
<dbReference type="Proteomes" id="UP000714275">
    <property type="component" value="Unassembled WGS sequence"/>
</dbReference>
<evidence type="ECO:0000313" key="4">
    <source>
        <dbReference type="Proteomes" id="UP000714275"/>
    </source>
</evidence>
<proteinExistence type="predicted"/>
<name>A0A9P7D7E1_9AGAM</name>
<organism evidence="3 4">
    <name type="scientific">Suillus placidus</name>
    <dbReference type="NCBI Taxonomy" id="48579"/>
    <lineage>
        <taxon>Eukaryota</taxon>
        <taxon>Fungi</taxon>
        <taxon>Dikarya</taxon>
        <taxon>Basidiomycota</taxon>
        <taxon>Agaricomycotina</taxon>
        <taxon>Agaricomycetes</taxon>
        <taxon>Agaricomycetidae</taxon>
        <taxon>Boletales</taxon>
        <taxon>Suillineae</taxon>
        <taxon>Suillaceae</taxon>
        <taxon>Suillus</taxon>
    </lineage>
</organism>
<dbReference type="AlphaFoldDB" id="A0A9P7D7E1"/>
<dbReference type="EMBL" id="JABBWD010000004">
    <property type="protein sequence ID" value="KAG1781818.1"/>
    <property type="molecule type" value="Genomic_DNA"/>
</dbReference>
<comment type="caution">
    <text evidence="3">The sequence shown here is derived from an EMBL/GenBank/DDBJ whole genome shotgun (WGS) entry which is preliminary data.</text>
</comment>
<feature type="region of interest" description="Disordered" evidence="1">
    <location>
        <begin position="104"/>
        <end position="125"/>
    </location>
</feature>
<keyword evidence="2" id="KW-0472">Membrane</keyword>
<reference evidence="3" key="1">
    <citation type="journal article" date="2020" name="New Phytol.">
        <title>Comparative genomics reveals dynamic genome evolution in host specialist ectomycorrhizal fungi.</title>
        <authorList>
            <person name="Lofgren L.A."/>
            <person name="Nguyen N.H."/>
            <person name="Vilgalys R."/>
            <person name="Ruytinx J."/>
            <person name="Liao H.L."/>
            <person name="Branco S."/>
            <person name="Kuo A."/>
            <person name="LaButti K."/>
            <person name="Lipzen A."/>
            <person name="Andreopoulos W."/>
            <person name="Pangilinan J."/>
            <person name="Riley R."/>
            <person name="Hundley H."/>
            <person name="Na H."/>
            <person name="Barry K."/>
            <person name="Grigoriev I.V."/>
            <person name="Stajich J.E."/>
            <person name="Kennedy P.G."/>
        </authorList>
    </citation>
    <scope>NUCLEOTIDE SEQUENCE</scope>
    <source>
        <strain evidence="3">DOB743</strain>
    </source>
</reference>
<accession>A0A9P7D7E1</accession>
<dbReference type="OrthoDB" id="2693334at2759"/>
<evidence type="ECO:0000256" key="1">
    <source>
        <dbReference type="SAM" id="MobiDB-lite"/>
    </source>
</evidence>
<keyword evidence="2" id="KW-0812">Transmembrane</keyword>
<evidence type="ECO:0000256" key="2">
    <source>
        <dbReference type="SAM" id="Phobius"/>
    </source>
</evidence>
<keyword evidence="4" id="KW-1185">Reference proteome</keyword>
<sequence>MFEDGTHDTALAQATVILQYYFLASSFFLLVSLPGSPTRLLPSSCSRPSLVDMVGIVDATPQYCSRTRFEREPDLPNAFRGVRSRVRPTAEPEPSIRFGVRKFLPENRTEPDFGSTRQSATRRKK</sequence>
<protein>
    <submittedName>
        <fullName evidence="3">Uncharacterized protein</fullName>
    </submittedName>
</protein>
<keyword evidence="2" id="KW-1133">Transmembrane helix</keyword>
<evidence type="ECO:0000313" key="3">
    <source>
        <dbReference type="EMBL" id="KAG1781818.1"/>
    </source>
</evidence>